<dbReference type="PROSITE" id="PS50600">
    <property type="entry name" value="ULP_PROTEASE"/>
    <property type="match status" value="1"/>
</dbReference>
<keyword evidence="3" id="KW-0433">Leucine-rich repeat</keyword>
<comment type="caution">
    <text evidence="15">The sequence shown here is derived from an EMBL/GenBank/DDBJ whole genome shotgun (WGS) entry which is preliminary data.</text>
</comment>
<dbReference type="InterPro" id="IPR013210">
    <property type="entry name" value="LRR_N_plant-typ"/>
</dbReference>
<dbReference type="Proteomes" id="UP000823749">
    <property type="component" value="Chromosome 9"/>
</dbReference>
<sequence>MLRLFVVMLLAFNKNSSGLTSNPKIRCIGKEKQALLKFKETLRDDGDSLSSWGSENDKKECCKWRGVKCNNHTGHVAVLNLSTWSLTGFHAVSALSPSNLGFHVVSECILEDVAEPIRMLTAKKVRFKMRARKNSPSIAGKKTTDQKEDDDDETQIKETEQEKNDIETPQKRRASQKSPVQKTPSRRITRSLTKRGIRTRVSKKMEATIEIKKKPVRKSNRNKETGNEEEDDVVVLEEDDEEDEHEDDEEDEQEDDEEDEQEDEEESEEDEEDVEEDEEEDKFVKAKGKKKKSSPRFPKKRVKQQEGKKEKQENEEVVEIKKESCQYRSNLVSLVRLLKRRKFTPLQVREIKKTPFANLLFAMTKPEINELFVRKSDEITLKLVEKYKGEGYFDLGGKLVKISVKDLTLIFGIKSGPTKIHLQGNPRRPISDFLDRVFKKEKEMLVSRMKIFLREAFTERSIESAQDVARVLMMLVLATIFVPLSQPKLSWAYCPFIEDLNTSTTYAWSTFITEHLVKELDTKHTNATTVGGCVLGLLYWLCEHTSIMNMQQSKETANCPRFMKWDMCDLPEAFARTPLESLNPEMVKDAELEPNNEKEKKLLHLLEQIEDESDVKDDDTQECSLDQDGSKSEKDEEVKDTNNDNNNLISDLLKEIDRLKEEGKEKDKVIQTLQQKIAELERDHVPYEDAAEQMFDYETEVGTVHVEKGILQEEIVQKEVEIGGLYVSNELLEEKLEKSEKEKASFEDGLDDMDKEEDKEKRQEEEESKEGGVDQTMSERVEIATGLHDEILSDEVIDKTICQIFKDTQEGERKEEKKRKGEQDDIDPPSMVKDLLDNEEDKEKRQEEEESKEGGVDQTMSERVEIATGFNDEILSDEVIASTICQFSKVMHEGERKEEKKRKREQDNIDPPSMVKDLKSKDDRTVKSEEGFIYYGRNPKERKKSNSVFEMTKLFNYISKEDMDLLDTIYQFEKEDKKAFVWQNQVNNDTVTIEDVLNLLNEGDIGNTCIDGLTYILERQEEKTAKTQGNSFYITSTCWTLIKEKAEARANLINGKLKELDQVIDINGVAFYKYLIFPMNSMGGRKVKVPDHWTLLVYDTSKQQWMHYNSLTKPKKKKDPYLTDASIVKEYVEEQMRKLAKPPSFELVSTPKPTLFPTNTLSAPISSIDDAPQQQPGSVDCGIIVCYIIKQLAEQKPVPTYLTVENLKKFRAELIHIFLNDKPRTWSIEEWKSNQLMRGMAI</sequence>
<evidence type="ECO:0000313" key="15">
    <source>
        <dbReference type="EMBL" id="KAG5533008.1"/>
    </source>
</evidence>
<evidence type="ECO:0000256" key="7">
    <source>
        <dbReference type="ARBA" id="ARBA00022737"/>
    </source>
</evidence>
<reference evidence="15" key="1">
    <citation type="submission" date="2020-08" db="EMBL/GenBank/DDBJ databases">
        <title>Plant Genome Project.</title>
        <authorList>
            <person name="Zhang R.-G."/>
        </authorList>
    </citation>
    <scope>NUCLEOTIDE SEQUENCE</scope>
    <source>
        <strain evidence="15">WSP0</strain>
        <tissue evidence="15">Leaf</tissue>
    </source>
</reference>
<evidence type="ECO:0000256" key="10">
    <source>
        <dbReference type="ARBA" id="ARBA00023136"/>
    </source>
</evidence>
<evidence type="ECO:0000256" key="1">
    <source>
        <dbReference type="ARBA" id="ARBA00004479"/>
    </source>
</evidence>
<keyword evidence="10" id="KW-0472">Membrane</keyword>
<protein>
    <recommendedName>
        <fullName evidence="14">Ubiquitin-like protease family profile domain-containing protein</fullName>
    </recommendedName>
</protein>
<feature type="compositionally biased region" description="Acidic residues" evidence="12">
    <location>
        <begin position="610"/>
        <end position="621"/>
    </location>
</feature>
<name>A0AAV6IZH4_9ERIC</name>
<dbReference type="InterPro" id="IPR038765">
    <property type="entry name" value="Papain-like_cys_pep_sf"/>
</dbReference>
<feature type="compositionally biased region" description="Basic and acidic residues" evidence="12">
    <location>
        <begin position="303"/>
        <end position="315"/>
    </location>
</feature>
<accession>A0AAV6IZH4</accession>
<dbReference type="InterPro" id="IPR032675">
    <property type="entry name" value="LRR_dom_sf"/>
</dbReference>
<feature type="region of interest" description="Disordered" evidence="12">
    <location>
        <begin position="610"/>
        <end position="647"/>
    </location>
</feature>
<feature type="domain" description="Ubiquitin-like protease family profile" evidence="14">
    <location>
        <begin position="989"/>
        <end position="1192"/>
    </location>
</feature>
<feature type="compositionally biased region" description="Basic and acidic residues" evidence="12">
    <location>
        <begin position="203"/>
        <end position="213"/>
    </location>
</feature>
<evidence type="ECO:0000256" key="9">
    <source>
        <dbReference type="ARBA" id="ARBA00022989"/>
    </source>
</evidence>
<feature type="region of interest" description="Disordered" evidence="12">
    <location>
        <begin position="891"/>
        <end position="922"/>
    </location>
</feature>
<dbReference type="Gene3D" id="3.40.395.10">
    <property type="entry name" value="Adenoviral Proteinase, Chain A"/>
    <property type="match status" value="1"/>
</dbReference>
<evidence type="ECO:0000256" key="2">
    <source>
        <dbReference type="ARBA" id="ARBA00005234"/>
    </source>
</evidence>
<keyword evidence="16" id="KW-1185">Reference proteome</keyword>
<evidence type="ECO:0000313" key="16">
    <source>
        <dbReference type="Proteomes" id="UP000823749"/>
    </source>
</evidence>
<feature type="compositionally biased region" description="Basic and acidic residues" evidence="12">
    <location>
        <begin position="807"/>
        <end position="823"/>
    </location>
</feature>
<evidence type="ECO:0000256" key="8">
    <source>
        <dbReference type="ARBA" id="ARBA00022801"/>
    </source>
</evidence>
<dbReference type="InterPro" id="IPR003653">
    <property type="entry name" value="Peptidase_C48_C"/>
</dbReference>
<keyword evidence="8" id="KW-0378">Hydrolase</keyword>
<feature type="signal peptide" evidence="13">
    <location>
        <begin position="1"/>
        <end position="18"/>
    </location>
</feature>
<dbReference type="PANTHER" id="PTHR48063">
    <property type="entry name" value="LRR RECEPTOR-LIKE KINASE"/>
    <property type="match status" value="1"/>
</dbReference>
<feature type="chain" id="PRO_5043529240" description="Ubiquitin-like protease family profile domain-containing protein" evidence="13">
    <location>
        <begin position="19"/>
        <end position="1242"/>
    </location>
</feature>
<dbReference type="AlphaFoldDB" id="A0AAV6IZH4"/>
<feature type="compositionally biased region" description="Basic and acidic residues" evidence="12">
    <location>
        <begin position="154"/>
        <end position="170"/>
    </location>
</feature>
<feature type="compositionally biased region" description="Basic residues" evidence="12">
    <location>
        <begin position="184"/>
        <end position="202"/>
    </location>
</feature>
<comment type="similarity">
    <text evidence="2">Belongs to the peptidase C48 family.</text>
</comment>
<evidence type="ECO:0000256" key="11">
    <source>
        <dbReference type="ARBA" id="ARBA00023180"/>
    </source>
</evidence>
<dbReference type="SUPFAM" id="SSF54001">
    <property type="entry name" value="Cysteine proteinases"/>
    <property type="match status" value="1"/>
</dbReference>
<organism evidence="15 16">
    <name type="scientific">Rhododendron griersonianum</name>
    <dbReference type="NCBI Taxonomy" id="479676"/>
    <lineage>
        <taxon>Eukaryota</taxon>
        <taxon>Viridiplantae</taxon>
        <taxon>Streptophyta</taxon>
        <taxon>Embryophyta</taxon>
        <taxon>Tracheophyta</taxon>
        <taxon>Spermatophyta</taxon>
        <taxon>Magnoliopsida</taxon>
        <taxon>eudicotyledons</taxon>
        <taxon>Gunneridae</taxon>
        <taxon>Pentapetalae</taxon>
        <taxon>asterids</taxon>
        <taxon>Ericales</taxon>
        <taxon>Ericaceae</taxon>
        <taxon>Ericoideae</taxon>
        <taxon>Rhodoreae</taxon>
        <taxon>Rhododendron</taxon>
    </lineage>
</organism>
<feature type="region of interest" description="Disordered" evidence="12">
    <location>
        <begin position="129"/>
        <end position="315"/>
    </location>
</feature>
<evidence type="ECO:0000256" key="12">
    <source>
        <dbReference type="SAM" id="MobiDB-lite"/>
    </source>
</evidence>
<feature type="region of interest" description="Disordered" evidence="12">
    <location>
        <begin position="805"/>
        <end position="861"/>
    </location>
</feature>
<feature type="compositionally biased region" description="Basic and acidic residues" evidence="12">
    <location>
        <begin position="756"/>
        <end position="789"/>
    </location>
</feature>
<evidence type="ECO:0000259" key="14">
    <source>
        <dbReference type="PROSITE" id="PS50600"/>
    </source>
</evidence>
<proteinExistence type="inferred from homology"/>
<dbReference type="Pfam" id="PF08263">
    <property type="entry name" value="LRRNT_2"/>
    <property type="match status" value="1"/>
</dbReference>
<dbReference type="PANTHER" id="PTHR48063:SF98">
    <property type="entry name" value="LRR RECEPTOR-LIKE SERINE_THREONINE-PROTEIN KINASE FLS2"/>
    <property type="match status" value="1"/>
</dbReference>
<dbReference type="EMBL" id="JACTNZ010000009">
    <property type="protein sequence ID" value="KAG5533008.1"/>
    <property type="molecule type" value="Genomic_DNA"/>
</dbReference>
<feature type="compositionally biased region" description="Basic and acidic residues" evidence="12">
    <location>
        <begin position="628"/>
        <end position="642"/>
    </location>
</feature>
<comment type="subcellular location">
    <subcellularLocation>
        <location evidence="1">Membrane</location>
        <topology evidence="1">Single-pass type I membrane protein</topology>
    </subcellularLocation>
</comment>
<feature type="compositionally biased region" description="Basic residues" evidence="12">
    <location>
        <begin position="285"/>
        <end position="302"/>
    </location>
</feature>
<evidence type="ECO:0000256" key="4">
    <source>
        <dbReference type="ARBA" id="ARBA00022670"/>
    </source>
</evidence>
<evidence type="ECO:0000256" key="6">
    <source>
        <dbReference type="ARBA" id="ARBA00022729"/>
    </source>
</evidence>
<feature type="region of interest" description="Disordered" evidence="12">
    <location>
        <begin position="736"/>
        <end position="789"/>
    </location>
</feature>
<dbReference type="Gene3D" id="3.80.10.10">
    <property type="entry name" value="Ribonuclease Inhibitor"/>
    <property type="match status" value="1"/>
</dbReference>
<dbReference type="GO" id="GO:0016020">
    <property type="term" value="C:membrane"/>
    <property type="evidence" value="ECO:0007669"/>
    <property type="project" value="UniProtKB-SubCell"/>
</dbReference>
<evidence type="ECO:0000256" key="3">
    <source>
        <dbReference type="ARBA" id="ARBA00022614"/>
    </source>
</evidence>
<feature type="compositionally biased region" description="Acidic residues" evidence="12">
    <location>
        <begin position="227"/>
        <end position="281"/>
    </location>
</feature>
<keyword evidence="6 13" id="KW-0732">Signal</keyword>
<keyword evidence="7" id="KW-0677">Repeat</keyword>
<gene>
    <name evidence="15" type="ORF">RHGRI_027297</name>
</gene>
<feature type="compositionally biased region" description="Basic and acidic residues" evidence="12">
    <location>
        <begin position="736"/>
        <end position="746"/>
    </location>
</feature>
<feature type="compositionally biased region" description="Basic and acidic residues" evidence="12">
    <location>
        <begin position="841"/>
        <end position="861"/>
    </location>
</feature>
<keyword evidence="4" id="KW-0645">Protease</keyword>
<evidence type="ECO:0000256" key="13">
    <source>
        <dbReference type="SAM" id="SignalP"/>
    </source>
</evidence>
<dbReference type="GO" id="GO:0006508">
    <property type="term" value="P:proteolysis"/>
    <property type="evidence" value="ECO:0007669"/>
    <property type="project" value="UniProtKB-KW"/>
</dbReference>
<keyword evidence="11" id="KW-0325">Glycoprotein</keyword>
<keyword evidence="5" id="KW-0812">Transmembrane</keyword>
<evidence type="ECO:0000256" key="5">
    <source>
        <dbReference type="ARBA" id="ARBA00022692"/>
    </source>
</evidence>
<keyword evidence="9" id="KW-1133">Transmembrane helix</keyword>
<dbReference type="GO" id="GO:0008234">
    <property type="term" value="F:cysteine-type peptidase activity"/>
    <property type="evidence" value="ECO:0007669"/>
    <property type="project" value="InterPro"/>
</dbReference>
<dbReference type="Pfam" id="PF02902">
    <property type="entry name" value="Peptidase_C48"/>
    <property type="match status" value="1"/>
</dbReference>
<dbReference type="InterPro" id="IPR046956">
    <property type="entry name" value="RLP23-like"/>
</dbReference>